<feature type="domain" description="GH18" evidence="13">
    <location>
        <begin position="111"/>
        <end position="470"/>
    </location>
</feature>
<dbReference type="PROSITE" id="PS01095">
    <property type="entry name" value="GH18_1"/>
    <property type="match status" value="1"/>
</dbReference>
<dbReference type="SUPFAM" id="SSF54556">
    <property type="entry name" value="Chitinase insertion domain"/>
    <property type="match status" value="1"/>
</dbReference>
<dbReference type="AlphaFoldDB" id="A0A6A5X816"/>
<dbReference type="PANTHER" id="PTHR11177:SF397">
    <property type="entry name" value="CHITINASE"/>
    <property type="match status" value="1"/>
</dbReference>
<sequence>MFKAFSILALLSLSAVNGVQLSHGQRHVSPHHHGGIDQNSSGLIKNDALSYSSLSRRDDYACGPGSLGNCGYGPLYCGDGCSSNCDAAAECGQHAKTPGKTCPLNTWYLTSVVIGYWEAWNARSSCHNTQASDLPLQALTHVNYAFAYIDPNTFEITTMDPQTPISTFQDIVSLKDLKPDLKVFVSIGGWTFSDNDTATQPVFGNIARSENNRQRFANKLLKFMNGYGFDGVDLDWEYPGAPDRGGKPDDTVNYVSLMKTLKSTFDRSGRDLELTFTAPSSFWYLRWFDLPGMMKYADWVNLMSYDLHGVWDKANPIGPIVQAHTNLTEIKLAAELFWRVNIPPSKIALGYGFYGRAFTLADPNCKTPGCPFSGGAKKGPCTGTSGYLAHYEIQDILDKNKKRDLTVVHDKKAAVKYITWDNDQWISYDDADTFKQKQDWANSVGFSGSLIWASDLDDYNHSAHTAFTGIKDLGSRKELKKVYDLKEYVETVDSFLGQGCKFFKTVVPNVNSHDCGKDMELVAYDTHGCKGNKKHKDWQCGWPMCCPKTASMKDKCMWRGSGGDCNGQCHANEVKIGGSSWGGYPGEGKTGRCSRGGKALCCNVQVEAINEGCYWTKGCDNKKCASDEVAVAHAFSINNSHKCVKELPPLRHTCRWVGKGDCAKNTCDRGEVTLATDRFGDNDDSCNWWRSKALCCKPNQDSLNTPICDADLCADNDCEDPDEWLTERSIDGTGHHIDKRVRSSLRRYLTIDDIKLALTSAPHPNGFGELFKGAGVNTLSIKGGFMWDSTSCRNLGAKFVAAGNIPQHLLTWSGSGNRWNVEHYREFKNLDNLLVTAATGVLLTGNKLKAAKMKMTDISKAWNAQYPASAVLTNLGQAFVTGVKGYGTPDRYGNDWNKLTTPNMRFHTVLGSVAYRYSLTFVPNDINRFKAALLATGKTLISSDKFSETIAIAAGTDIQAATKAVNELLTALQRVYVTVAFYNDAFLGPYFDKANSDMYALANEMAEHFPGWESFPAIMKEFDDDVQKFATNNAQKFMLARAGAILDYFKDVDLSTSAEHVVHLVNIAKYYIEQKDKLKFAGTSV</sequence>
<keyword evidence="7" id="KW-0325">Glycoprotein</keyword>
<dbReference type="InterPro" id="IPR011583">
    <property type="entry name" value="Chitinase_II/V-like_cat"/>
</dbReference>
<evidence type="ECO:0000256" key="5">
    <source>
        <dbReference type="ARBA" id="ARBA00022801"/>
    </source>
</evidence>
<dbReference type="EC" id="3.2.1.14" evidence="3"/>
<feature type="signal peptide" evidence="12">
    <location>
        <begin position="1"/>
        <end position="18"/>
    </location>
</feature>
<dbReference type="InterPro" id="IPR050314">
    <property type="entry name" value="Glycosyl_Hydrlase_18"/>
</dbReference>
<proteinExistence type="inferred from homology"/>
<evidence type="ECO:0000256" key="12">
    <source>
        <dbReference type="SAM" id="SignalP"/>
    </source>
</evidence>
<keyword evidence="4 12" id="KW-0732">Signal</keyword>
<keyword evidence="6" id="KW-0146">Chitin degradation</keyword>
<evidence type="ECO:0000256" key="9">
    <source>
        <dbReference type="ARBA" id="ARBA00023295"/>
    </source>
</evidence>
<evidence type="ECO:0000256" key="7">
    <source>
        <dbReference type="ARBA" id="ARBA00023180"/>
    </source>
</evidence>
<evidence type="ECO:0000256" key="1">
    <source>
        <dbReference type="ARBA" id="ARBA00000822"/>
    </source>
</evidence>
<keyword evidence="5 11" id="KW-0378">Hydrolase</keyword>
<evidence type="ECO:0000256" key="8">
    <source>
        <dbReference type="ARBA" id="ARBA00023277"/>
    </source>
</evidence>
<comment type="similarity">
    <text evidence="2">Belongs to the glycosyl hydrolase 18 family. Chitinase class V subfamily.</text>
</comment>
<dbReference type="SMART" id="SM00636">
    <property type="entry name" value="Glyco_18"/>
    <property type="match status" value="1"/>
</dbReference>
<dbReference type="Pfam" id="PF00704">
    <property type="entry name" value="Glyco_hydro_18"/>
    <property type="match status" value="1"/>
</dbReference>
<dbReference type="GO" id="GO:0000272">
    <property type="term" value="P:polysaccharide catabolic process"/>
    <property type="evidence" value="ECO:0007669"/>
    <property type="project" value="UniProtKB-KW"/>
</dbReference>
<dbReference type="InterPro" id="IPR001223">
    <property type="entry name" value="Glyco_hydro18_cat"/>
</dbReference>
<evidence type="ECO:0000313" key="14">
    <source>
        <dbReference type="EMBL" id="KAF2009039.1"/>
    </source>
</evidence>
<dbReference type="OrthoDB" id="73875at2759"/>
<reference evidence="14" key="1">
    <citation type="journal article" date="2020" name="Stud. Mycol.">
        <title>101 Dothideomycetes genomes: a test case for predicting lifestyles and emergence of pathogens.</title>
        <authorList>
            <person name="Haridas S."/>
            <person name="Albert R."/>
            <person name="Binder M."/>
            <person name="Bloem J."/>
            <person name="Labutti K."/>
            <person name="Salamov A."/>
            <person name="Andreopoulos B."/>
            <person name="Baker S."/>
            <person name="Barry K."/>
            <person name="Bills G."/>
            <person name="Bluhm B."/>
            <person name="Cannon C."/>
            <person name="Castanera R."/>
            <person name="Culley D."/>
            <person name="Daum C."/>
            <person name="Ezra D."/>
            <person name="Gonzalez J."/>
            <person name="Henrissat B."/>
            <person name="Kuo A."/>
            <person name="Liang C."/>
            <person name="Lipzen A."/>
            <person name="Lutzoni F."/>
            <person name="Magnuson J."/>
            <person name="Mondo S."/>
            <person name="Nolan M."/>
            <person name="Ohm R."/>
            <person name="Pangilinan J."/>
            <person name="Park H.-J."/>
            <person name="Ramirez L."/>
            <person name="Alfaro M."/>
            <person name="Sun H."/>
            <person name="Tritt A."/>
            <person name="Yoshinaga Y."/>
            <person name="Zwiers L.-H."/>
            <person name="Turgeon B."/>
            <person name="Goodwin S."/>
            <person name="Spatafora J."/>
            <person name="Crous P."/>
            <person name="Grigoriev I."/>
        </authorList>
    </citation>
    <scope>NUCLEOTIDE SEQUENCE</scope>
    <source>
        <strain evidence="14">CBS 175.79</strain>
    </source>
</reference>
<dbReference type="FunFam" id="3.10.50.10:FF:000003">
    <property type="entry name" value="Class V chitinase CHIT5b"/>
    <property type="match status" value="1"/>
</dbReference>
<dbReference type="EMBL" id="ML978080">
    <property type="protein sequence ID" value="KAF2009039.1"/>
    <property type="molecule type" value="Genomic_DNA"/>
</dbReference>
<organism evidence="14 15">
    <name type="scientific">Aaosphaeria arxii CBS 175.79</name>
    <dbReference type="NCBI Taxonomy" id="1450172"/>
    <lineage>
        <taxon>Eukaryota</taxon>
        <taxon>Fungi</taxon>
        <taxon>Dikarya</taxon>
        <taxon>Ascomycota</taxon>
        <taxon>Pezizomycotina</taxon>
        <taxon>Dothideomycetes</taxon>
        <taxon>Pleosporomycetidae</taxon>
        <taxon>Pleosporales</taxon>
        <taxon>Pleosporales incertae sedis</taxon>
        <taxon>Aaosphaeria</taxon>
    </lineage>
</organism>
<keyword evidence="15" id="KW-1185">Reference proteome</keyword>
<dbReference type="Proteomes" id="UP000799778">
    <property type="component" value="Unassembled WGS sequence"/>
</dbReference>
<dbReference type="Gene3D" id="3.20.20.80">
    <property type="entry name" value="Glycosidases"/>
    <property type="match status" value="1"/>
</dbReference>
<evidence type="ECO:0000256" key="4">
    <source>
        <dbReference type="ARBA" id="ARBA00022729"/>
    </source>
</evidence>
<evidence type="ECO:0000256" key="10">
    <source>
        <dbReference type="ARBA" id="ARBA00023326"/>
    </source>
</evidence>
<comment type="catalytic activity">
    <reaction evidence="1">
        <text>Random endo-hydrolysis of N-acetyl-beta-D-glucosaminide (1-&gt;4)-beta-linkages in chitin and chitodextrins.</text>
        <dbReference type="EC" id="3.2.1.14"/>
    </reaction>
</comment>
<name>A0A6A5X816_9PLEO</name>
<dbReference type="InterPro" id="IPR001579">
    <property type="entry name" value="Glyco_hydro_18_chit_AS"/>
</dbReference>
<dbReference type="GO" id="GO:0008061">
    <property type="term" value="F:chitin binding"/>
    <property type="evidence" value="ECO:0007669"/>
    <property type="project" value="InterPro"/>
</dbReference>
<protein>
    <recommendedName>
        <fullName evidence="3">chitinase</fullName>
        <ecNumber evidence="3">3.2.1.14</ecNumber>
    </recommendedName>
</protein>
<dbReference type="RefSeq" id="XP_033377378.1">
    <property type="nucleotide sequence ID" value="XM_033532844.1"/>
</dbReference>
<dbReference type="GO" id="GO:0006032">
    <property type="term" value="P:chitin catabolic process"/>
    <property type="evidence" value="ECO:0007669"/>
    <property type="project" value="UniProtKB-KW"/>
</dbReference>
<evidence type="ECO:0000256" key="3">
    <source>
        <dbReference type="ARBA" id="ARBA00012729"/>
    </source>
</evidence>
<gene>
    <name evidence="14" type="ORF">BU24DRAFT_474499</name>
</gene>
<evidence type="ECO:0000259" key="13">
    <source>
        <dbReference type="PROSITE" id="PS51910"/>
    </source>
</evidence>
<keyword evidence="10" id="KW-0624">Polysaccharide degradation</keyword>
<evidence type="ECO:0000256" key="6">
    <source>
        <dbReference type="ARBA" id="ARBA00023024"/>
    </source>
</evidence>
<dbReference type="PROSITE" id="PS51910">
    <property type="entry name" value="GH18_2"/>
    <property type="match status" value="1"/>
</dbReference>
<keyword evidence="8" id="KW-0119">Carbohydrate metabolism</keyword>
<dbReference type="InterPro" id="IPR017853">
    <property type="entry name" value="GH"/>
</dbReference>
<dbReference type="SUPFAM" id="SSF51445">
    <property type="entry name" value="(Trans)glycosidases"/>
    <property type="match status" value="1"/>
</dbReference>
<evidence type="ECO:0000313" key="15">
    <source>
        <dbReference type="Proteomes" id="UP000799778"/>
    </source>
</evidence>
<keyword evidence="9 11" id="KW-0326">Glycosidase</keyword>
<feature type="chain" id="PRO_5025688815" description="chitinase" evidence="12">
    <location>
        <begin position="19"/>
        <end position="1085"/>
    </location>
</feature>
<dbReference type="Gene3D" id="3.10.50.10">
    <property type="match status" value="1"/>
</dbReference>
<dbReference type="GeneID" id="54290241"/>
<dbReference type="PANTHER" id="PTHR11177">
    <property type="entry name" value="CHITINASE"/>
    <property type="match status" value="1"/>
</dbReference>
<dbReference type="InterPro" id="IPR029070">
    <property type="entry name" value="Chitinase_insertion_sf"/>
</dbReference>
<evidence type="ECO:0000256" key="2">
    <source>
        <dbReference type="ARBA" id="ARBA00008682"/>
    </source>
</evidence>
<accession>A0A6A5X816</accession>
<dbReference type="GO" id="GO:0008843">
    <property type="term" value="F:endochitinase activity"/>
    <property type="evidence" value="ECO:0007669"/>
    <property type="project" value="UniProtKB-EC"/>
</dbReference>
<evidence type="ECO:0000256" key="11">
    <source>
        <dbReference type="RuleBase" id="RU000489"/>
    </source>
</evidence>